<feature type="repeat" description="TPR" evidence="1">
    <location>
        <begin position="94"/>
        <end position="127"/>
    </location>
</feature>
<sequence length="266" mass="28572">MTKEQATQLLGTIAGYLEILRKDPHSTTFVPLSDAYRNLGMLDEALAIARQGIEALPFFSPGYVVLGRAQMQCGALESAACSFERALQIDPGSVTALKNMAKLCVFRGQRARALELYERAAELAPEDPVLANLKASLQPAAEMACHATCETDAAEPEQQEPVFATATVAELCLRQGHLEKAHAIYQNLHQANPADEAIRERLAHVASLLGAEALDTAAESTSHSAGTESSASDDDAPHAVVATLQKWLLAIKARREHVQKHSAGHC</sequence>
<dbReference type="Gene3D" id="1.25.40.10">
    <property type="entry name" value="Tetratricopeptide repeat domain"/>
    <property type="match status" value="1"/>
</dbReference>
<dbReference type="PANTHER" id="PTHR44998">
    <property type="match status" value="1"/>
</dbReference>
<keyword evidence="1" id="KW-0802">TPR repeat</keyword>
<feature type="region of interest" description="Disordered" evidence="2">
    <location>
        <begin position="217"/>
        <end position="237"/>
    </location>
</feature>
<dbReference type="Pfam" id="PF14559">
    <property type="entry name" value="TPR_19"/>
    <property type="match status" value="1"/>
</dbReference>
<evidence type="ECO:0000256" key="1">
    <source>
        <dbReference type="PROSITE-ProRule" id="PRU00339"/>
    </source>
</evidence>
<gene>
    <name evidence="3" type="ORF">A7E75_10560</name>
</gene>
<dbReference type="PANTHER" id="PTHR44998:SF1">
    <property type="entry name" value="UDP-N-ACETYLGLUCOSAMINE--PEPTIDE N-ACETYLGLUCOSAMINYLTRANSFERASE 110 KDA SUBUNIT"/>
    <property type="match status" value="1"/>
</dbReference>
<dbReference type="EMBL" id="CP015518">
    <property type="protein sequence ID" value="APG25412.1"/>
    <property type="molecule type" value="Genomic_DNA"/>
</dbReference>
<dbReference type="SUPFAM" id="SSF48452">
    <property type="entry name" value="TPR-like"/>
    <property type="match status" value="1"/>
</dbReference>
<proteinExistence type="predicted"/>
<name>A0A1L3GHI8_SYNAC</name>
<evidence type="ECO:0000256" key="2">
    <source>
        <dbReference type="SAM" id="MobiDB-lite"/>
    </source>
</evidence>
<dbReference type="InterPro" id="IPR019734">
    <property type="entry name" value="TPR_rpt"/>
</dbReference>
<dbReference type="InterPro" id="IPR011990">
    <property type="entry name" value="TPR-like_helical_dom_sf"/>
</dbReference>
<organism evidence="3 4">
    <name type="scientific">Syntrophotalea acetylenica</name>
    <name type="common">Pelobacter acetylenicus</name>
    <dbReference type="NCBI Taxonomy" id="29542"/>
    <lineage>
        <taxon>Bacteria</taxon>
        <taxon>Pseudomonadati</taxon>
        <taxon>Thermodesulfobacteriota</taxon>
        <taxon>Desulfuromonadia</taxon>
        <taxon>Desulfuromonadales</taxon>
        <taxon>Syntrophotaleaceae</taxon>
        <taxon>Syntrophotalea</taxon>
    </lineage>
</organism>
<evidence type="ECO:0000313" key="4">
    <source>
        <dbReference type="Proteomes" id="UP000182264"/>
    </source>
</evidence>
<dbReference type="RefSeq" id="WP_072287263.1">
    <property type="nucleotide sequence ID" value="NZ_CP015455.1"/>
</dbReference>
<keyword evidence="4" id="KW-1185">Reference proteome</keyword>
<feature type="compositionally biased region" description="Polar residues" evidence="2">
    <location>
        <begin position="218"/>
        <end position="230"/>
    </location>
</feature>
<dbReference type="Pfam" id="PF13428">
    <property type="entry name" value="TPR_14"/>
    <property type="match status" value="1"/>
</dbReference>
<dbReference type="Proteomes" id="UP000182264">
    <property type="component" value="Chromosome"/>
</dbReference>
<dbReference type="PROSITE" id="PS50005">
    <property type="entry name" value="TPR"/>
    <property type="match status" value="2"/>
</dbReference>
<dbReference type="KEGG" id="pace:A6070_04565"/>
<dbReference type="AlphaFoldDB" id="A0A1L3GHI8"/>
<accession>A0A1L3GHI8</accession>
<dbReference type="SMART" id="SM00028">
    <property type="entry name" value="TPR"/>
    <property type="match status" value="3"/>
</dbReference>
<dbReference type="STRING" id="29542.A6070_04565"/>
<feature type="repeat" description="TPR" evidence="1">
    <location>
        <begin position="60"/>
        <end position="93"/>
    </location>
</feature>
<protein>
    <submittedName>
        <fullName evidence="3">Uncharacterized protein</fullName>
    </submittedName>
</protein>
<dbReference type="OrthoDB" id="9773829at2"/>
<evidence type="ECO:0000313" key="3">
    <source>
        <dbReference type="EMBL" id="APG25412.1"/>
    </source>
</evidence>
<reference evidence="3 4" key="1">
    <citation type="journal article" date="2017" name="Genome Announc.">
        <title>Complete Genome Sequences of Two Acetylene-Fermenting Pelobacter acetylenicus Strains.</title>
        <authorList>
            <person name="Sutton J.M."/>
            <person name="Baesman S.M."/>
            <person name="Fierst J.L."/>
            <person name="Poret-Peterson A.T."/>
            <person name="Oremland R.S."/>
            <person name="Dunlap D.S."/>
            <person name="Akob D.M."/>
        </authorList>
    </citation>
    <scope>NUCLEOTIDE SEQUENCE [LARGE SCALE GENOMIC DNA]</scope>
    <source>
        <strain evidence="3 4">DSM 3247</strain>
    </source>
</reference>